<dbReference type="Pfam" id="PF08870">
    <property type="entry name" value="DndE"/>
    <property type="match status" value="1"/>
</dbReference>
<proteinExistence type="predicted"/>
<name>A0A653IJ29_9BACL</name>
<reference evidence="1 2" key="1">
    <citation type="submission" date="2019-10" db="EMBL/GenBank/DDBJ databases">
        <authorList>
            <person name="Karimi E."/>
        </authorList>
    </citation>
    <scope>NUCLEOTIDE SEQUENCE [LARGE SCALE GENOMIC DNA]</scope>
    <source>
        <strain evidence="1">Exiguobacterium sp. 9Y</strain>
    </source>
</reference>
<dbReference type="InterPro" id="IPR014969">
    <property type="entry name" value="DNA_S_DndE"/>
</dbReference>
<protein>
    <recommendedName>
        <fullName evidence="3">DNA sulfur modification protein DndE</fullName>
    </recommendedName>
</protein>
<dbReference type="InterPro" id="IPR038472">
    <property type="entry name" value="DndE_sf"/>
</dbReference>
<dbReference type="AlphaFoldDB" id="A0A653IJ29"/>
<sequence length="123" mass="14239">MNHRLKLSKPTLEIFQQLQASTNITPNVLARIAVAFSLKNEQVPKVNTNEISNFEISRATLTGEHDFSYKAMILQHANQAIEEEKYFPDFFNAHIDRGASELFKIYQYSGNAQKFWMKILETE</sequence>
<keyword evidence="2" id="KW-1185">Reference proteome</keyword>
<evidence type="ECO:0000313" key="1">
    <source>
        <dbReference type="EMBL" id="VWX38620.1"/>
    </source>
</evidence>
<dbReference type="RefSeq" id="WP_159174155.1">
    <property type="nucleotide sequence ID" value="NZ_LR732324.1"/>
</dbReference>
<accession>A0A653IJ29</accession>
<evidence type="ECO:0000313" key="2">
    <source>
        <dbReference type="Proteomes" id="UP000439752"/>
    </source>
</evidence>
<dbReference type="Proteomes" id="UP000439752">
    <property type="component" value="Unassembled WGS sequence"/>
</dbReference>
<organism evidence="1 2">
    <name type="scientific">Exiguobacterium oxidotolerans</name>
    <dbReference type="NCBI Taxonomy" id="223958"/>
    <lineage>
        <taxon>Bacteria</taxon>
        <taxon>Bacillati</taxon>
        <taxon>Bacillota</taxon>
        <taxon>Bacilli</taxon>
        <taxon>Bacillales</taxon>
        <taxon>Bacillales Family XII. Incertae Sedis</taxon>
        <taxon>Exiguobacterium</taxon>
    </lineage>
</organism>
<dbReference type="EMBL" id="CABWKQ010000052">
    <property type="protein sequence ID" value="VWX38620.1"/>
    <property type="molecule type" value="Genomic_DNA"/>
</dbReference>
<evidence type="ECO:0008006" key="3">
    <source>
        <dbReference type="Google" id="ProtNLM"/>
    </source>
</evidence>
<gene>
    <name evidence="1" type="ORF">EXIGUO9Y_560007</name>
</gene>
<dbReference type="Gene3D" id="1.10.1220.160">
    <property type="entry name" value="DNA sulphur modification protein DndE"/>
    <property type="match status" value="1"/>
</dbReference>